<dbReference type="AlphaFoldDB" id="A0A919NZH0"/>
<proteinExistence type="predicted"/>
<keyword evidence="2" id="KW-1185">Reference proteome</keyword>
<evidence type="ECO:0000313" key="2">
    <source>
        <dbReference type="Proteomes" id="UP000632740"/>
    </source>
</evidence>
<dbReference type="Proteomes" id="UP000632740">
    <property type="component" value="Unassembled WGS sequence"/>
</dbReference>
<name>A0A919NZH0_9CELL</name>
<comment type="caution">
    <text evidence="1">The sequence shown here is derived from an EMBL/GenBank/DDBJ whole genome shotgun (WGS) entry which is preliminary data.</text>
</comment>
<protein>
    <submittedName>
        <fullName evidence="1">Uncharacterized protein</fullName>
    </submittedName>
</protein>
<reference evidence="1" key="1">
    <citation type="submission" date="2021-01" db="EMBL/GenBank/DDBJ databases">
        <title>Whole genome shotgun sequence of Cellulomonas chitinilytica NBRC 110799.</title>
        <authorList>
            <person name="Komaki H."/>
            <person name="Tamura T."/>
        </authorList>
    </citation>
    <scope>NUCLEOTIDE SEQUENCE</scope>
    <source>
        <strain evidence="1">NBRC 110799</strain>
    </source>
</reference>
<dbReference type="RefSeq" id="WP_203748404.1">
    <property type="nucleotide sequence ID" value="NZ_BONK01000002.1"/>
</dbReference>
<gene>
    <name evidence="1" type="ORF">Cch01nite_05940</name>
</gene>
<organism evidence="1 2">
    <name type="scientific">Cellulomonas chitinilytica</name>
    <dbReference type="NCBI Taxonomy" id="398759"/>
    <lineage>
        <taxon>Bacteria</taxon>
        <taxon>Bacillati</taxon>
        <taxon>Actinomycetota</taxon>
        <taxon>Actinomycetes</taxon>
        <taxon>Micrococcales</taxon>
        <taxon>Cellulomonadaceae</taxon>
        <taxon>Cellulomonas</taxon>
    </lineage>
</organism>
<dbReference type="EMBL" id="BONK01000002">
    <property type="protein sequence ID" value="GIG19870.1"/>
    <property type="molecule type" value="Genomic_DNA"/>
</dbReference>
<sequence length="134" mass="14122">MARFDVQASFLINQGHPDAEPGPEALVALSVIDEAGSPVELDIALDDEGRGQVTAFIILNVNSTETVPLRIAASYPTAQPGFYVIAVRPRTDLGPVGFEDYHPATLGIAVTTEDGRGQTLAVNSLAAHVQPQNS</sequence>
<accession>A0A919NZH0</accession>
<evidence type="ECO:0000313" key="1">
    <source>
        <dbReference type="EMBL" id="GIG19870.1"/>
    </source>
</evidence>